<keyword evidence="2" id="KW-1185">Reference proteome</keyword>
<dbReference type="Proteomes" id="UP000543836">
    <property type="component" value="Unassembled WGS sequence"/>
</dbReference>
<organism evidence="1 2">
    <name type="scientific">Rhizobium leucaenae</name>
    <dbReference type="NCBI Taxonomy" id="29450"/>
    <lineage>
        <taxon>Bacteria</taxon>
        <taxon>Pseudomonadati</taxon>
        <taxon>Pseudomonadota</taxon>
        <taxon>Alphaproteobacteria</taxon>
        <taxon>Hyphomicrobiales</taxon>
        <taxon>Rhizobiaceae</taxon>
        <taxon>Rhizobium/Agrobacterium group</taxon>
        <taxon>Rhizobium</taxon>
    </lineage>
</organism>
<sequence>MPRSRICDIAAAAPAFVVLRLTIGPDICTSLIPRSRFAGLNRNVYFNKTITIHGPKPQAKFAAKWGKFVIDPMFLAQLVYQGV</sequence>
<reference evidence="1 2" key="1">
    <citation type="submission" date="2020-08" db="EMBL/GenBank/DDBJ databases">
        <title>Genomic Encyclopedia of Type Strains, Phase IV (KMG-V): Genome sequencing to study the core and pangenomes of soil and plant-associated prokaryotes.</title>
        <authorList>
            <person name="Whitman W."/>
        </authorList>
    </citation>
    <scope>NUCLEOTIDE SEQUENCE [LARGE SCALE GENOMIC DNA]</scope>
    <source>
        <strain evidence="1 2">SEMIA 492</strain>
    </source>
</reference>
<gene>
    <name evidence="1" type="ORF">GGE60_003651</name>
</gene>
<evidence type="ECO:0000313" key="1">
    <source>
        <dbReference type="EMBL" id="MBB4569527.1"/>
    </source>
</evidence>
<evidence type="ECO:0000313" key="2">
    <source>
        <dbReference type="Proteomes" id="UP000543836"/>
    </source>
</evidence>
<proteinExistence type="predicted"/>
<dbReference type="AlphaFoldDB" id="A0A7W6ZVI6"/>
<comment type="caution">
    <text evidence="1">The sequence shown here is derived from an EMBL/GenBank/DDBJ whole genome shotgun (WGS) entry which is preliminary data.</text>
</comment>
<dbReference type="EMBL" id="JACIIG010000009">
    <property type="protein sequence ID" value="MBB4569527.1"/>
    <property type="molecule type" value="Genomic_DNA"/>
</dbReference>
<name>A0A7W6ZVI6_9HYPH</name>
<accession>A0A7W6ZVI6</accession>
<protein>
    <submittedName>
        <fullName evidence="1">Uncharacterized protein</fullName>
    </submittedName>
</protein>